<accession>A0A2T5UU59</accession>
<dbReference type="PROSITE" id="PS50995">
    <property type="entry name" value="HTH_MARR_2"/>
    <property type="match status" value="1"/>
</dbReference>
<keyword evidence="2 6" id="KW-0238">DNA-binding</keyword>
<keyword evidence="7" id="KW-1185">Reference proteome</keyword>
<dbReference type="InterPro" id="IPR000835">
    <property type="entry name" value="HTH_MarR-typ"/>
</dbReference>
<evidence type="ECO:0000256" key="2">
    <source>
        <dbReference type="ARBA" id="ARBA00023125"/>
    </source>
</evidence>
<dbReference type="Gene3D" id="1.10.10.10">
    <property type="entry name" value="Winged helix-like DNA-binding domain superfamily/Winged helix DNA-binding domain"/>
    <property type="match status" value="1"/>
</dbReference>
<dbReference type="EMBL" id="QAYG01000013">
    <property type="protein sequence ID" value="PTW55035.1"/>
    <property type="molecule type" value="Genomic_DNA"/>
</dbReference>
<dbReference type="GO" id="GO:0003700">
    <property type="term" value="F:DNA-binding transcription factor activity"/>
    <property type="evidence" value="ECO:0007669"/>
    <property type="project" value="InterPro"/>
</dbReference>
<comment type="caution">
    <text evidence="6">The sequence shown here is derived from an EMBL/GenBank/DDBJ whole genome shotgun (WGS) entry which is preliminary data.</text>
</comment>
<dbReference type="SUPFAM" id="SSF46785">
    <property type="entry name" value="Winged helix' DNA-binding domain"/>
    <property type="match status" value="1"/>
</dbReference>
<dbReference type="PANTHER" id="PTHR42756">
    <property type="entry name" value="TRANSCRIPTIONAL REGULATOR, MARR"/>
    <property type="match status" value="1"/>
</dbReference>
<feature type="domain" description="HTH marR-type" evidence="5">
    <location>
        <begin position="2"/>
        <end position="137"/>
    </location>
</feature>
<dbReference type="SMART" id="SM00347">
    <property type="entry name" value="HTH_MARR"/>
    <property type="match status" value="1"/>
</dbReference>
<gene>
    <name evidence="6" type="ORF">C8N35_11376</name>
</gene>
<dbReference type="AlphaFoldDB" id="A0A2T5UU59"/>
<name>A0A2T5UU59_9HYPH</name>
<organism evidence="6 7">
    <name type="scientific">Breoghania corrubedonensis</name>
    <dbReference type="NCBI Taxonomy" id="665038"/>
    <lineage>
        <taxon>Bacteria</taxon>
        <taxon>Pseudomonadati</taxon>
        <taxon>Pseudomonadota</taxon>
        <taxon>Alphaproteobacteria</taxon>
        <taxon>Hyphomicrobiales</taxon>
        <taxon>Stappiaceae</taxon>
        <taxon>Breoghania</taxon>
    </lineage>
</organism>
<evidence type="ECO:0000256" key="3">
    <source>
        <dbReference type="ARBA" id="ARBA00023163"/>
    </source>
</evidence>
<keyword evidence="1" id="KW-0805">Transcription regulation</keyword>
<dbReference type="Pfam" id="PF01047">
    <property type="entry name" value="MarR"/>
    <property type="match status" value="1"/>
</dbReference>
<keyword evidence="3" id="KW-0804">Transcription</keyword>
<evidence type="ECO:0000313" key="7">
    <source>
        <dbReference type="Proteomes" id="UP000244081"/>
    </source>
</evidence>
<dbReference type="Proteomes" id="UP000244081">
    <property type="component" value="Unassembled WGS sequence"/>
</dbReference>
<dbReference type="OrthoDB" id="8447118at2"/>
<evidence type="ECO:0000259" key="5">
    <source>
        <dbReference type="PROSITE" id="PS50995"/>
    </source>
</evidence>
<dbReference type="InterPro" id="IPR036388">
    <property type="entry name" value="WH-like_DNA-bd_sf"/>
</dbReference>
<dbReference type="GO" id="GO:0003677">
    <property type="term" value="F:DNA binding"/>
    <property type="evidence" value="ECO:0007669"/>
    <property type="project" value="UniProtKB-KW"/>
</dbReference>
<sequence length="178" mass="19243">MEDRALSCLLALRRVLGAAERNDRALARATGLTTAQLLVLRIIEDAKEITPKGISTRAGVAPASATALIEKLAQLGYLRRRRSESDRRKYWVSLTEAGVAALHSAPDPLHQRFSSAFDTISNWEQAMILSALERVAALVADEGPDQKPADVGVHNISSALSFPPEPERADPQPDPVAT</sequence>
<feature type="region of interest" description="Disordered" evidence="4">
    <location>
        <begin position="143"/>
        <end position="178"/>
    </location>
</feature>
<evidence type="ECO:0000256" key="4">
    <source>
        <dbReference type="SAM" id="MobiDB-lite"/>
    </source>
</evidence>
<reference evidence="6 7" key="1">
    <citation type="submission" date="2018-04" db="EMBL/GenBank/DDBJ databases">
        <title>Genomic Encyclopedia of Archaeal and Bacterial Type Strains, Phase II (KMG-II): from individual species to whole genera.</title>
        <authorList>
            <person name="Goeker M."/>
        </authorList>
    </citation>
    <scope>NUCLEOTIDE SEQUENCE [LARGE SCALE GENOMIC DNA]</scope>
    <source>
        <strain evidence="6 7">DSM 23382</strain>
    </source>
</reference>
<proteinExistence type="predicted"/>
<protein>
    <submittedName>
        <fullName evidence="6">DNA-binding MarR family transcriptional regulator</fullName>
    </submittedName>
</protein>
<dbReference type="PANTHER" id="PTHR42756:SF1">
    <property type="entry name" value="TRANSCRIPTIONAL REPRESSOR OF EMRAB OPERON"/>
    <property type="match status" value="1"/>
</dbReference>
<dbReference type="RefSeq" id="WP_107991904.1">
    <property type="nucleotide sequence ID" value="NZ_QAYG01000013.1"/>
</dbReference>
<evidence type="ECO:0000313" key="6">
    <source>
        <dbReference type="EMBL" id="PTW55035.1"/>
    </source>
</evidence>
<dbReference type="InterPro" id="IPR036390">
    <property type="entry name" value="WH_DNA-bd_sf"/>
</dbReference>
<evidence type="ECO:0000256" key="1">
    <source>
        <dbReference type="ARBA" id="ARBA00023015"/>
    </source>
</evidence>